<dbReference type="RefSeq" id="WP_238277829.1">
    <property type="nucleotide sequence ID" value="NZ_BPQR01000068.1"/>
</dbReference>
<keyword evidence="3 6" id="KW-0597">Phosphoprotein</keyword>
<protein>
    <recommendedName>
        <fullName evidence="2">histidine kinase</fullName>
        <ecNumber evidence="2">2.7.13.3</ecNumber>
    </recommendedName>
</protein>
<dbReference type="InterPro" id="IPR011006">
    <property type="entry name" value="CheY-like_superfamily"/>
</dbReference>
<feature type="coiled-coil region" evidence="7">
    <location>
        <begin position="10"/>
        <end position="37"/>
    </location>
</feature>
<evidence type="ECO:0000256" key="1">
    <source>
        <dbReference type="ARBA" id="ARBA00000085"/>
    </source>
</evidence>
<dbReference type="InterPro" id="IPR004358">
    <property type="entry name" value="Sig_transdc_His_kin-like_C"/>
</dbReference>
<organism evidence="10 11">
    <name type="scientific">Methylobacterium jeotgali</name>
    <dbReference type="NCBI Taxonomy" id="381630"/>
    <lineage>
        <taxon>Bacteria</taxon>
        <taxon>Pseudomonadati</taxon>
        <taxon>Pseudomonadota</taxon>
        <taxon>Alphaproteobacteria</taxon>
        <taxon>Hyphomicrobiales</taxon>
        <taxon>Methylobacteriaceae</taxon>
        <taxon>Methylobacterium</taxon>
    </lineage>
</organism>
<dbReference type="Gene3D" id="3.30.565.10">
    <property type="entry name" value="Histidine kinase-like ATPase, C-terminal domain"/>
    <property type="match status" value="1"/>
</dbReference>
<dbReference type="PROSITE" id="PS50109">
    <property type="entry name" value="HIS_KIN"/>
    <property type="match status" value="1"/>
</dbReference>
<keyword evidence="7" id="KW-0175">Coiled coil</keyword>
<dbReference type="Pfam" id="PF02518">
    <property type="entry name" value="HATPase_c"/>
    <property type="match status" value="1"/>
</dbReference>
<evidence type="ECO:0000313" key="10">
    <source>
        <dbReference type="EMBL" id="GJE08253.1"/>
    </source>
</evidence>
<reference evidence="10" key="2">
    <citation type="submission" date="2021-08" db="EMBL/GenBank/DDBJ databases">
        <authorList>
            <person name="Tani A."/>
            <person name="Ola A."/>
            <person name="Ogura Y."/>
            <person name="Katsura K."/>
            <person name="Hayashi T."/>
        </authorList>
    </citation>
    <scope>NUCLEOTIDE SEQUENCE</scope>
    <source>
        <strain evidence="10">LMG 23639</strain>
    </source>
</reference>
<dbReference type="GO" id="GO:0016301">
    <property type="term" value="F:kinase activity"/>
    <property type="evidence" value="ECO:0007669"/>
    <property type="project" value="UniProtKB-KW"/>
</dbReference>
<evidence type="ECO:0000259" key="8">
    <source>
        <dbReference type="PROSITE" id="PS50109"/>
    </source>
</evidence>
<dbReference type="EC" id="2.7.13.3" evidence="2"/>
<dbReference type="SMART" id="SM00448">
    <property type="entry name" value="REC"/>
    <property type="match status" value="1"/>
</dbReference>
<dbReference type="SMART" id="SM00387">
    <property type="entry name" value="HATPase_c"/>
    <property type="match status" value="1"/>
</dbReference>
<dbReference type="InterPro" id="IPR036097">
    <property type="entry name" value="HisK_dim/P_sf"/>
</dbReference>
<dbReference type="SUPFAM" id="SSF55874">
    <property type="entry name" value="ATPase domain of HSP90 chaperone/DNA topoisomerase II/histidine kinase"/>
    <property type="match status" value="1"/>
</dbReference>
<sequence>MLAAAPSETEAALARRVEKLERINAALMAQVERGMDQQGGAYALFRTAIALEGRVRARTEELTGVMHRLERSNAALAAAKEEAETANRSKTRFLAAASHDLLQPVNAARLSLSALGDLPIGPEASAIAGQVERGLQTIEDLIKTLLDISKLDAGVVRPSIKPVPLRDMMSGLVDGFEPVARRKGLRIALRCADDLCVASDAVLLHRILQNLVSNAVRYTGSGGVLLAARTRPGACRIDVVDTGLGIAEADRPQVFEEFFRGRATPDAEPGLGLGLSIVRRMAQALGHDVTLDSRPGRGTRVSLMVPLAERPAPSDAPRPAAWTRLSGARLLVVENDPSTADALCRLLRNWEAEVSVHRDLAGAAAGYATAGRAPDLMILDYHLDDGACGLDVADYLRTLSGTPIPAIVTTADHSPEIELRAAEIGAELVHKPVKPAQLRSLLTYMLA</sequence>
<evidence type="ECO:0000259" key="9">
    <source>
        <dbReference type="PROSITE" id="PS50110"/>
    </source>
</evidence>
<reference evidence="10" key="1">
    <citation type="journal article" date="2021" name="Front. Microbiol.">
        <title>Comprehensive Comparative Genomics and Phenotyping of Methylobacterium Species.</title>
        <authorList>
            <person name="Alessa O."/>
            <person name="Ogura Y."/>
            <person name="Fujitani Y."/>
            <person name="Takami H."/>
            <person name="Hayashi T."/>
            <person name="Sahin N."/>
            <person name="Tani A."/>
        </authorList>
    </citation>
    <scope>NUCLEOTIDE SEQUENCE</scope>
    <source>
        <strain evidence="10">LMG 23639</strain>
    </source>
</reference>
<evidence type="ECO:0000256" key="3">
    <source>
        <dbReference type="ARBA" id="ARBA00022553"/>
    </source>
</evidence>
<evidence type="ECO:0000256" key="2">
    <source>
        <dbReference type="ARBA" id="ARBA00012438"/>
    </source>
</evidence>
<name>A0ABQ4T1V6_9HYPH</name>
<evidence type="ECO:0000256" key="7">
    <source>
        <dbReference type="SAM" id="Coils"/>
    </source>
</evidence>
<feature type="modified residue" description="4-aspartylphosphate" evidence="6">
    <location>
        <position position="380"/>
    </location>
</feature>
<dbReference type="InterPro" id="IPR036890">
    <property type="entry name" value="HATPase_C_sf"/>
</dbReference>
<comment type="caution">
    <text evidence="10">The sequence shown here is derived from an EMBL/GenBank/DDBJ whole genome shotgun (WGS) entry which is preliminary data.</text>
</comment>
<dbReference type="PANTHER" id="PTHR43047">
    <property type="entry name" value="TWO-COMPONENT HISTIDINE PROTEIN KINASE"/>
    <property type="match status" value="1"/>
</dbReference>
<dbReference type="SUPFAM" id="SSF52172">
    <property type="entry name" value="CheY-like"/>
    <property type="match status" value="1"/>
</dbReference>
<dbReference type="InterPro" id="IPR003594">
    <property type="entry name" value="HATPase_dom"/>
</dbReference>
<keyword evidence="11" id="KW-1185">Reference proteome</keyword>
<dbReference type="Gene3D" id="1.10.287.130">
    <property type="match status" value="1"/>
</dbReference>
<evidence type="ECO:0000256" key="4">
    <source>
        <dbReference type="ARBA" id="ARBA00022679"/>
    </source>
</evidence>
<proteinExistence type="predicted"/>
<dbReference type="Pfam" id="PF00512">
    <property type="entry name" value="HisKA"/>
    <property type="match status" value="1"/>
</dbReference>
<dbReference type="Proteomes" id="UP001055102">
    <property type="component" value="Unassembled WGS sequence"/>
</dbReference>
<dbReference type="PANTHER" id="PTHR43047:SF9">
    <property type="entry name" value="HISTIDINE KINASE"/>
    <property type="match status" value="1"/>
</dbReference>
<dbReference type="CDD" id="cd00156">
    <property type="entry name" value="REC"/>
    <property type="match status" value="1"/>
</dbReference>
<dbReference type="InterPro" id="IPR003661">
    <property type="entry name" value="HisK_dim/P_dom"/>
</dbReference>
<dbReference type="InterPro" id="IPR005467">
    <property type="entry name" value="His_kinase_dom"/>
</dbReference>
<accession>A0ABQ4T1V6</accession>
<keyword evidence="4" id="KW-0808">Transferase</keyword>
<evidence type="ECO:0000256" key="6">
    <source>
        <dbReference type="PROSITE-ProRule" id="PRU00169"/>
    </source>
</evidence>
<keyword evidence="5 10" id="KW-0418">Kinase</keyword>
<feature type="domain" description="Histidine kinase" evidence="8">
    <location>
        <begin position="96"/>
        <end position="309"/>
    </location>
</feature>
<dbReference type="SUPFAM" id="SSF47384">
    <property type="entry name" value="Homodimeric domain of signal transducing histidine kinase"/>
    <property type="match status" value="1"/>
</dbReference>
<dbReference type="InterPro" id="IPR001789">
    <property type="entry name" value="Sig_transdc_resp-reg_receiver"/>
</dbReference>
<dbReference type="PROSITE" id="PS50110">
    <property type="entry name" value="RESPONSE_REGULATORY"/>
    <property type="match status" value="1"/>
</dbReference>
<dbReference type="SMART" id="SM00388">
    <property type="entry name" value="HisKA"/>
    <property type="match status" value="1"/>
</dbReference>
<dbReference type="PRINTS" id="PR00344">
    <property type="entry name" value="BCTRLSENSOR"/>
</dbReference>
<dbReference type="EMBL" id="BPQR01000068">
    <property type="protein sequence ID" value="GJE08253.1"/>
    <property type="molecule type" value="Genomic_DNA"/>
</dbReference>
<dbReference type="Gene3D" id="3.40.50.2300">
    <property type="match status" value="1"/>
</dbReference>
<feature type="domain" description="Response regulatory" evidence="9">
    <location>
        <begin position="329"/>
        <end position="446"/>
    </location>
</feature>
<evidence type="ECO:0000256" key="5">
    <source>
        <dbReference type="ARBA" id="ARBA00022777"/>
    </source>
</evidence>
<gene>
    <name evidence="10" type="primary">rcsC_18</name>
    <name evidence="10" type="ORF">AOPFMNJM_3589</name>
</gene>
<comment type="catalytic activity">
    <reaction evidence="1">
        <text>ATP + protein L-histidine = ADP + protein N-phospho-L-histidine.</text>
        <dbReference type="EC" id="2.7.13.3"/>
    </reaction>
</comment>
<dbReference type="Pfam" id="PF00072">
    <property type="entry name" value="Response_reg"/>
    <property type="match status" value="1"/>
</dbReference>
<evidence type="ECO:0000313" key="11">
    <source>
        <dbReference type="Proteomes" id="UP001055102"/>
    </source>
</evidence>
<dbReference type="CDD" id="cd00082">
    <property type="entry name" value="HisKA"/>
    <property type="match status" value="1"/>
</dbReference>